<protein>
    <submittedName>
        <fullName evidence="1">Uncharacterized protein</fullName>
    </submittedName>
</protein>
<dbReference type="Proteomes" id="UP001217631">
    <property type="component" value="Chromosome"/>
</dbReference>
<evidence type="ECO:0000313" key="2">
    <source>
        <dbReference type="Proteomes" id="UP001217631"/>
    </source>
</evidence>
<sequence>MTHMMTQGTRLHLQDDLGQLGERLIRFGEALQDPNTTVGKLADLAKSCGIKLHMRAVAESGEAPNAH</sequence>
<accession>A0AAJ5V2H9</accession>
<dbReference type="RefSeq" id="WP_151325803.1">
    <property type="nucleotide sequence ID" value="NZ_CP118677.1"/>
</dbReference>
<reference evidence="1" key="1">
    <citation type="submission" date="2023-02" db="EMBL/GenBank/DDBJ databases">
        <title>tmexCD-toprJ-like cluster.</title>
        <authorList>
            <person name="Gao X."/>
            <person name="Wang C."/>
            <person name="Liu J."/>
        </authorList>
    </citation>
    <scope>NUCLEOTIDE SEQUENCE</scope>
    <source>
        <strain evidence="1">GDW21C697WI</strain>
    </source>
</reference>
<dbReference type="AlphaFoldDB" id="A0AAJ5V2H9"/>
<name>A0AAJ5V2H9_9PSED</name>
<proteinExistence type="predicted"/>
<dbReference type="EMBL" id="CP118677">
    <property type="protein sequence ID" value="WEA21931.1"/>
    <property type="molecule type" value="Genomic_DNA"/>
</dbReference>
<gene>
    <name evidence="1" type="ORF">PWA60_06945</name>
</gene>
<organism evidence="1 2">
    <name type="scientific">Pseudomonas juntendi</name>
    <dbReference type="NCBI Taxonomy" id="2666183"/>
    <lineage>
        <taxon>Bacteria</taxon>
        <taxon>Pseudomonadati</taxon>
        <taxon>Pseudomonadota</taxon>
        <taxon>Gammaproteobacteria</taxon>
        <taxon>Pseudomonadales</taxon>
        <taxon>Pseudomonadaceae</taxon>
        <taxon>Pseudomonas</taxon>
    </lineage>
</organism>
<evidence type="ECO:0000313" key="1">
    <source>
        <dbReference type="EMBL" id="WEA21931.1"/>
    </source>
</evidence>